<evidence type="ECO:0000256" key="7">
    <source>
        <dbReference type="SAM" id="Phobius"/>
    </source>
</evidence>
<keyword evidence="4 7" id="KW-0812">Transmembrane</keyword>
<dbReference type="AlphaFoldDB" id="A0A2U2J627"/>
<feature type="transmembrane region" description="Helical" evidence="7">
    <location>
        <begin position="154"/>
        <end position="177"/>
    </location>
</feature>
<dbReference type="GO" id="GO:0005886">
    <property type="term" value="C:plasma membrane"/>
    <property type="evidence" value="ECO:0007669"/>
    <property type="project" value="UniProtKB-SubCell"/>
</dbReference>
<dbReference type="Gene3D" id="2.30.30.60">
    <property type="match status" value="1"/>
</dbReference>
<evidence type="ECO:0000313" key="11">
    <source>
        <dbReference type="EMBL" id="PWG03796.1"/>
    </source>
</evidence>
<feature type="domain" description="Mechanosensitive ion channel transmembrane helices 2/3" evidence="10">
    <location>
        <begin position="201"/>
        <end position="242"/>
    </location>
</feature>
<feature type="transmembrane region" description="Helical" evidence="7">
    <location>
        <begin position="14"/>
        <end position="34"/>
    </location>
</feature>
<dbReference type="SUPFAM" id="SSF82689">
    <property type="entry name" value="Mechanosensitive channel protein MscS (YggB), C-terminal domain"/>
    <property type="match status" value="1"/>
</dbReference>
<dbReference type="Gene3D" id="1.10.287.1260">
    <property type="match status" value="1"/>
</dbReference>
<dbReference type="Gene3D" id="3.30.70.100">
    <property type="match status" value="1"/>
</dbReference>
<dbReference type="Pfam" id="PF00924">
    <property type="entry name" value="MS_channel_2nd"/>
    <property type="match status" value="1"/>
</dbReference>
<comment type="similarity">
    <text evidence="2">Belongs to the MscS (TC 1.A.23) family.</text>
</comment>
<dbReference type="GO" id="GO:0008381">
    <property type="term" value="F:mechanosensitive monoatomic ion channel activity"/>
    <property type="evidence" value="ECO:0007669"/>
    <property type="project" value="UniProtKB-ARBA"/>
</dbReference>
<evidence type="ECO:0000259" key="8">
    <source>
        <dbReference type="Pfam" id="PF00924"/>
    </source>
</evidence>
<dbReference type="EMBL" id="QFFF01000001">
    <property type="protein sequence ID" value="PWG03796.1"/>
    <property type="molecule type" value="Genomic_DNA"/>
</dbReference>
<dbReference type="InterPro" id="IPR010920">
    <property type="entry name" value="LSM_dom_sf"/>
</dbReference>
<accession>A0A2U2J627</accession>
<dbReference type="InterPro" id="IPR011066">
    <property type="entry name" value="MscS_channel_C_sf"/>
</dbReference>
<feature type="transmembrane region" description="Helical" evidence="7">
    <location>
        <begin position="115"/>
        <end position="134"/>
    </location>
</feature>
<evidence type="ECO:0000313" key="12">
    <source>
        <dbReference type="Proteomes" id="UP000245916"/>
    </source>
</evidence>
<sequence length="424" mass="45868">MADIGIAIPSDPDLVTAAVALGLSIAAWALAWWIGQRLGPPLATLWEQHAGDRNEGIGPRMCSLVRNLSAAVLLAILLKAYAWPILASFIIGLALAVAVAMLVTAIARGLHLARWIAGSLALVAFVMVLTEAVGDLTPVSEILDQVGFTIGERRFSLLTLLQIGITVLALYAGVKLVNRLVRHSVKRASGLDSTQQLLVEKLVAIGLLVIAFFVGIDLVGIDLTALAVFSGALGLAVGFGLQKTFGNLIAGIILLMDRSIKPGDVISVGQSFGSVNKIGVRAVSIVTREGKEHLIPNEILMTEEVINWSYSTRDVRMSIPVGVGYGADIELAQKLMMEAAIASARVLESPRPNVWLTAFGERSVEHEIRIWIRDPEAGVGSVQSEILNRLWVLFKENGIELPFPQRDIRIKEWPERPESLRPER</sequence>
<dbReference type="InterPro" id="IPR011014">
    <property type="entry name" value="MscS_channel_TM-2"/>
</dbReference>
<dbReference type="InterPro" id="IPR006685">
    <property type="entry name" value="MscS_channel_2nd"/>
</dbReference>
<reference evidence="11 12" key="1">
    <citation type="submission" date="2018-05" db="EMBL/GenBank/DDBJ databases">
        <title>Genome of Sphingosinicella humi QZX222.</title>
        <authorList>
            <person name="Qiao Z."/>
            <person name="Wang G."/>
        </authorList>
    </citation>
    <scope>NUCLEOTIDE SEQUENCE [LARGE SCALE GENOMIC DNA]</scope>
    <source>
        <strain evidence="11 12">QZX222</strain>
    </source>
</reference>
<comment type="caution">
    <text evidence="11">The sequence shown here is derived from an EMBL/GenBank/DDBJ whole genome shotgun (WGS) entry which is preliminary data.</text>
</comment>
<comment type="subcellular location">
    <subcellularLocation>
        <location evidence="1">Cell membrane</location>
        <topology evidence="1">Multi-pass membrane protein</topology>
    </subcellularLocation>
</comment>
<proteinExistence type="inferred from homology"/>
<organism evidence="11 12">
    <name type="scientific">Allosphingosinicella humi</name>
    <dbReference type="NCBI Taxonomy" id="2068657"/>
    <lineage>
        <taxon>Bacteria</taxon>
        <taxon>Pseudomonadati</taxon>
        <taxon>Pseudomonadota</taxon>
        <taxon>Alphaproteobacteria</taxon>
        <taxon>Sphingomonadales</taxon>
        <taxon>Sphingomonadaceae</taxon>
        <taxon>Allosphingosinicella</taxon>
    </lineage>
</organism>
<feature type="transmembrane region" description="Helical" evidence="7">
    <location>
        <begin position="198"/>
        <end position="221"/>
    </location>
</feature>
<evidence type="ECO:0000256" key="4">
    <source>
        <dbReference type="ARBA" id="ARBA00022692"/>
    </source>
</evidence>
<dbReference type="Proteomes" id="UP000245916">
    <property type="component" value="Unassembled WGS sequence"/>
</dbReference>
<dbReference type="InterPro" id="IPR049142">
    <property type="entry name" value="MS_channel_1st"/>
</dbReference>
<evidence type="ECO:0000256" key="3">
    <source>
        <dbReference type="ARBA" id="ARBA00022475"/>
    </source>
</evidence>
<keyword evidence="3" id="KW-1003">Cell membrane</keyword>
<feature type="transmembrane region" description="Helical" evidence="7">
    <location>
        <begin position="227"/>
        <end position="255"/>
    </location>
</feature>
<dbReference type="Pfam" id="PF21088">
    <property type="entry name" value="MS_channel_1st"/>
    <property type="match status" value="1"/>
</dbReference>
<dbReference type="InterPro" id="IPR023408">
    <property type="entry name" value="MscS_beta-dom_sf"/>
</dbReference>
<evidence type="ECO:0000256" key="2">
    <source>
        <dbReference type="ARBA" id="ARBA00008017"/>
    </source>
</evidence>
<gene>
    <name evidence="11" type="ORF">DF286_02605</name>
</gene>
<dbReference type="PANTHER" id="PTHR30347:SF1">
    <property type="entry name" value="MECHANOSENSITIVE CHANNEL MSCK"/>
    <property type="match status" value="1"/>
</dbReference>
<protein>
    <submittedName>
        <fullName evidence="11">Mechanosensitive ion channel protein MscS</fullName>
    </submittedName>
</protein>
<dbReference type="Pfam" id="PF21082">
    <property type="entry name" value="MS_channel_3rd"/>
    <property type="match status" value="1"/>
</dbReference>
<feature type="transmembrane region" description="Helical" evidence="7">
    <location>
        <begin position="89"/>
        <end position="108"/>
    </location>
</feature>
<dbReference type="PANTHER" id="PTHR30347">
    <property type="entry name" value="POTASSIUM CHANNEL RELATED"/>
    <property type="match status" value="1"/>
</dbReference>
<evidence type="ECO:0000259" key="10">
    <source>
        <dbReference type="Pfam" id="PF21088"/>
    </source>
</evidence>
<dbReference type="InterPro" id="IPR052702">
    <property type="entry name" value="MscS-like_channel"/>
</dbReference>
<feature type="domain" description="Mechanosensitive ion channel MscS C-terminal" evidence="9">
    <location>
        <begin position="319"/>
        <end position="401"/>
    </location>
</feature>
<feature type="domain" description="Mechanosensitive ion channel MscS" evidence="8">
    <location>
        <begin position="244"/>
        <end position="309"/>
    </location>
</feature>
<evidence type="ECO:0000259" key="9">
    <source>
        <dbReference type="Pfam" id="PF21082"/>
    </source>
</evidence>
<dbReference type="SUPFAM" id="SSF50182">
    <property type="entry name" value="Sm-like ribonucleoproteins"/>
    <property type="match status" value="1"/>
</dbReference>
<keyword evidence="12" id="KW-1185">Reference proteome</keyword>
<dbReference type="SUPFAM" id="SSF82861">
    <property type="entry name" value="Mechanosensitive channel protein MscS (YggB), transmembrane region"/>
    <property type="match status" value="1"/>
</dbReference>
<keyword evidence="5 7" id="KW-1133">Transmembrane helix</keyword>
<evidence type="ECO:0000256" key="6">
    <source>
        <dbReference type="ARBA" id="ARBA00023136"/>
    </source>
</evidence>
<evidence type="ECO:0000256" key="1">
    <source>
        <dbReference type="ARBA" id="ARBA00004651"/>
    </source>
</evidence>
<keyword evidence="6 7" id="KW-0472">Membrane</keyword>
<dbReference type="OrthoDB" id="9799209at2"/>
<name>A0A2U2J627_9SPHN</name>
<evidence type="ECO:0000256" key="5">
    <source>
        <dbReference type="ARBA" id="ARBA00022989"/>
    </source>
</evidence>
<dbReference type="InterPro" id="IPR049278">
    <property type="entry name" value="MS_channel_C"/>
</dbReference>